<evidence type="ECO:0000313" key="1">
    <source>
        <dbReference type="EMBL" id="PSJ60923.1"/>
    </source>
</evidence>
<dbReference type="GO" id="GO:0008704">
    <property type="term" value="F:5-carboxymethyl-2-hydroxymuconate delta-isomerase activity"/>
    <property type="evidence" value="ECO:0007669"/>
    <property type="project" value="InterPro"/>
</dbReference>
<evidence type="ECO:0000313" key="2">
    <source>
        <dbReference type="Proteomes" id="UP000240653"/>
    </source>
</evidence>
<proteinExistence type="predicted"/>
<keyword evidence="2" id="KW-1185">Reference proteome</keyword>
<gene>
    <name evidence="1" type="ORF">C7I85_12920</name>
</gene>
<dbReference type="PANTHER" id="PTHR37950">
    <property type="entry name" value="4-HYDROXYPHENYLACETATE CATABOLISM PROTEIN"/>
    <property type="match status" value="1"/>
</dbReference>
<dbReference type="RefSeq" id="WP_106724392.1">
    <property type="nucleotide sequence ID" value="NZ_PXYL01000005.1"/>
</dbReference>
<name>A0A2P7SEM8_9HYPH</name>
<dbReference type="Pfam" id="PF02962">
    <property type="entry name" value="CHMI"/>
    <property type="match status" value="1"/>
</dbReference>
<dbReference type="PANTHER" id="PTHR37950:SF1">
    <property type="entry name" value="4-HYDROXYPHENYLACETATE CATABOLISM PROTEIN"/>
    <property type="match status" value="1"/>
</dbReference>
<reference evidence="1 2" key="1">
    <citation type="submission" date="2018-03" db="EMBL/GenBank/DDBJ databases">
        <title>The draft genome of Mesorhizobium soli JCM 19897.</title>
        <authorList>
            <person name="Li L."/>
            <person name="Liu L."/>
            <person name="Liang L."/>
            <person name="Wang T."/>
            <person name="Zhang X."/>
        </authorList>
    </citation>
    <scope>NUCLEOTIDE SEQUENCE [LARGE SCALE GENOMIC DNA]</scope>
    <source>
        <strain evidence="1 2">JCM 19897</strain>
    </source>
</reference>
<dbReference type="CDD" id="cd00580">
    <property type="entry name" value="CHMI"/>
    <property type="match status" value="1"/>
</dbReference>
<dbReference type="EMBL" id="PXYL01000005">
    <property type="protein sequence ID" value="PSJ60923.1"/>
    <property type="molecule type" value="Genomic_DNA"/>
</dbReference>
<accession>A0A2P7SEM8</accession>
<dbReference type="Proteomes" id="UP000240653">
    <property type="component" value="Unassembled WGS sequence"/>
</dbReference>
<protein>
    <submittedName>
        <fullName evidence="1">5-carboxymethyl-2-hydroxymuconate isomerase</fullName>
    </submittedName>
</protein>
<dbReference type="InterPro" id="IPR004220">
    <property type="entry name" value="5-COMe_2-OHmuconate_Isoase"/>
</dbReference>
<dbReference type="SUPFAM" id="SSF55331">
    <property type="entry name" value="Tautomerase/MIF"/>
    <property type="match status" value="1"/>
</dbReference>
<comment type="caution">
    <text evidence="1">The sequence shown here is derived from an EMBL/GenBank/DDBJ whole genome shotgun (WGS) entry which is preliminary data.</text>
</comment>
<keyword evidence="1" id="KW-0413">Isomerase</keyword>
<dbReference type="Gene3D" id="3.30.429.10">
    <property type="entry name" value="Macrophage Migration Inhibitory Factor"/>
    <property type="match status" value="1"/>
</dbReference>
<dbReference type="OrthoDB" id="9814215at2"/>
<dbReference type="AlphaFoldDB" id="A0A2P7SEM8"/>
<sequence>MPHFTIEYSANLDARVDFDRLCRSVHETIMQTGLFELGAVRVRTIRSEHYAVADLLPENGFIDMSFRIGRGRSEDEKKRTGEAIFATVTRELEDLFATPHFALTLEIREIDPQLSWKKNAIHPRLRNADTR</sequence>
<dbReference type="InterPro" id="IPR014347">
    <property type="entry name" value="Tautomerase/MIF_sf"/>
</dbReference>
<organism evidence="1 2">
    <name type="scientific">Pseudaminobacter soli</name>
    <name type="common">ex Li et al. 2025</name>
    <dbReference type="NCBI Taxonomy" id="1295366"/>
    <lineage>
        <taxon>Bacteria</taxon>
        <taxon>Pseudomonadati</taxon>
        <taxon>Pseudomonadota</taxon>
        <taxon>Alphaproteobacteria</taxon>
        <taxon>Hyphomicrobiales</taxon>
        <taxon>Phyllobacteriaceae</taxon>
        <taxon>Pseudaminobacter</taxon>
    </lineage>
</organism>